<comment type="caution">
    <text evidence="3">The sequence shown here is derived from an EMBL/GenBank/DDBJ whole genome shotgun (WGS) entry which is preliminary data.</text>
</comment>
<evidence type="ECO:0000313" key="3">
    <source>
        <dbReference type="EMBL" id="MBB4100076.1"/>
    </source>
</evidence>
<dbReference type="InterPro" id="IPR007621">
    <property type="entry name" value="TPM_dom"/>
</dbReference>
<proteinExistence type="predicted"/>
<dbReference type="AlphaFoldDB" id="A0A7W6JV36"/>
<protein>
    <recommendedName>
        <fullName evidence="2">TPM domain-containing protein</fullName>
    </recommendedName>
</protein>
<reference evidence="3 4" key="1">
    <citation type="submission" date="2020-08" db="EMBL/GenBank/DDBJ databases">
        <title>Genomic Encyclopedia of Type Strains, Phase IV (KMG-IV): sequencing the most valuable type-strain genomes for metagenomic binning, comparative biology and taxonomic classification.</title>
        <authorList>
            <person name="Goeker M."/>
        </authorList>
    </citation>
    <scope>NUCLEOTIDE SEQUENCE [LARGE SCALE GENOMIC DNA]</scope>
    <source>
        <strain evidence="3 4">DSM 101806</strain>
    </source>
</reference>
<organism evidence="3 4">
    <name type="scientific">Sphingomonas kyeonggiensis</name>
    <dbReference type="NCBI Taxonomy" id="1268553"/>
    <lineage>
        <taxon>Bacteria</taxon>
        <taxon>Pseudomonadati</taxon>
        <taxon>Pseudomonadota</taxon>
        <taxon>Alphaproteobacteria</taxon>
        <taxon>Sphingomonadales</taxon>
        <taxon>Sphingomonadaceae</taxon>
        <taxon>Sphingomonas</taxon>
    </lineage>
</organism>
<dbReference type="PANTHER" id="PTHR30373">
    <property type="entry name" value="UPF0603 PROTEIN YGCG"/>
    <property type="match status" value="1"/>
</dbReference>
<dbReference type="Pfam" id="PF04536">
    <property type="entry name" value="TPM_phosphatase"/>
    <property type="match status" value="1"/>
</dbReference>
<dbReference type="PANTHER" id="PTHR30373:SF2">
    <property type="entry name" value="UPF0603 PROTEIN YGCG"/>
    <property type="match status" value="1"/>
</dbReference>
<accession>A0A7W6JV36</accession>
<dbReference type="Gene3D" id="3.10.310.50">
    <property type="match status" value="1"/>
</dbReference>
<keyword evidence="4" id="KW-1185">Reference proteome</keyword>
<dbReference type="EMBL" id="JACIEH010000003">
    <property type="protein sequence ID" value="MBB4100076.1"/>
    <property type="molecule type" value="Genomic_DNA"/>
</dbReference>
<dbReference type="RefSeq" id="WP_183999406.1">
    <property type="nucleotide sequence ID" value="NZ_JACIEH010000003.1"/>
</dbReference>
<gene>
    <name evidence="3" type="ORF">GGR46_003648</name>
</gene>
<evidence type="ECO:0000259" key="2">
    <source>
        <dbReference type="Pfam" id="PF04536"/>
    </source>
</evidence>
<feature type="domain" description="TPM" evidence="2">
    <location>
        <begin position="56"/>
        <end position="179"/>
    </location>
</feature>
<feature type="region of interest" description="Disordered" evidence="1">
    <location>
        <begin position="15"/>
        <end position="45"/>
    </location>
</feature>
<sequence>MALAACKPVALDPQSNAAGQLRPAATASAEPACKPSAPKTRTAPTGYAFPALTGRVVDGAKLLSVSERRRLSDRLVDAEKQARHQFVVVTVTSLGGHDIGDYGRKLGNFWGVGRQCYDDGILLIVAPNERKVRIEVGKGLEAQLTNDEAKAIIDKDILPRFKAGDFPGGIFAGSEAIIREINA</sequence>
<dbReference type="Proteomes" id="UP000557392">
    <property type="component" value="Unassembled WGS sequence"/>
</dbReference>
<evidence type="ECO:0000256" key="1">
    <source>
        <dbReference type="SAM" id="MobiDB-lite"/>
    </source>
</evidence>
<evidence type="ECO:0000313" key="4">
    <source>
        <dbReference type="Proteomes" id="UP000557392"/>
    </source>
</evidence>
<name>A0A7W6JV36_9SPHN</name>